<dbReference type="InterPro" id="IPR008920">
    <property type="entry name" value="TF_FadR/GntR_C"/>
</dbReference>
<dbReference type="OrthoDB" id="9788098at2"/>
<dbReference type="PRINTS" id="PR00035">
    <property type="entry name" value="HTHGNTR"/>
</dbReference>
<proteinExistence type="predicted"/>
<keyword evidence="1" id="KW-0805">Transcription regulation</keyword>
<evidence type="ECO:0000313" key="6">
    <source>
        <dbReference type="Proteomes" id="UP000460715"/>
    </source>
</evidence>
<dbReference type="Pfam" id="PF00392">
    <property type="entry name" value="GntR"/>
    <property type="match status" value="1"/>
</dbReference>
<evidence type="ECO:0000256" key="2">
    <source>
        <dbReference type="ARBA" id="ARBA00023125"/>
    </source>
</evidence>
<dbReference type="GO" id="GO:0003677">
    <property type="term" value="F:DNA binding"/>
    <property type="evidence" value="ECO:0007669"/>
    <property type="project" value="UniProtKB-KW"/>
</dbReference>
<accession>A0A845BDP8</accession>
<keyword evidence="3" id="KW-0804">Transcription</keyword>
<dbReference type="CDD" id="cd07377">
    <property type="entry name" value="WHTH_GntR"/>
    <property type="match status" value="1"/>
</dbReference>
<evidence type="ECO:0000256" key="1">
    <source>
        <dbReference type="ARBA" id="ARBA00023015"/>
    </source>
</evidence>
<feature type="domain" description="HTH gntR-type" evidence="4">
    <location>
        <begin position="1"/>
        <end position="59"/>
    </location>
</feature>
<sequence>MLRRQILRGVLRPGESIPETTLAERAGVSRTPVREVLRRLADEGFVTIIPQVGTYVAPIRLAAVYDSQFIRETLECRTIRLAAENLTEPDAAVLRANLAAQQASLEAGESDAFFDQDDALHACFVRIAGRPAIWQVIQGVKSQLDRVRYLSLQSGDWPPVLVEEHATLVGHVLAGDAERAEAAMRAHLRTVFATIERLSRTNADFFETPAP</sequence>
<gene>
    <name evidence="5" type="ORF">E0493_12915</name>
</gene>
<name>A0A845BDP8_9PROT</name>
<dbReference type="SUPFAM" id="SSF48008">
    <property type="entry name" value="GntR ligand-binding domain-like"/>
    <property type="match status" value="1"/>
</dbReference>
<dbReference type="PROSITE" id="PS50949">
    <property type="entry name" value="HTH_GNTR"/>
    <property type="match status" value="1"/>
</dbReference>
<comment type="caution">
    <text evidence="5">The sequence shown here is derived from an EMBL/GenBank/DDBJ whole genome shotgun (WGS) entry which is preliminary data.</text>
</comment>
<keyword evidence="6" id="KW-1185">Reference proteome</keyword>
<evidence type="ECO:0000259" key="4">
    <source>
        <dbReference type="PROSITE" id="PS50949"/>
    </source>
</evidence>
<dbReference type="SUPFAM" id="SSF46785">
    <property type="entry name" value="Winged helix' DNA-binding domain"/>
    <property type="match status" value="1"/>
</dbReference>
<dbReference type="InterPro" id="IPR036390">
    <property type="entry name" value="WH_DNA-bd_sf"/>
</dbReference>
<dbReference type="InterPro" id="IPR036388">
    <property type="entry name" value="WH-like_DNA-bd_sf"/>
</dbReference>
<dbReference type="GO" id="GO:0003700">
    <property type="term" value="F:DNA-binding transcription factor activity"/>
    <property type="evidence" value="ECO:0007669"/>
    <property type="project" value="InterPro"/>
</dbReference>
<reference evidence="5 6" key="1">
    <citation type="submission" date="2019-03" db="EMBL/GenBank/DDBJ databases">
        <title>Roseomonas sp. a novel Roseomonas species isolated from Sea whip Gorgonian.</title>
        <authorList>
            <person name="Li F."/>
            <person name="Pan X."/>
            <person name="Huang S."/>
            <person name="Li Z."/>
            <person name="Meng B."/>
        </authorList>
    </citation>
    <scope>NUCLEOTIDE SEQUENCE [LARGE SCALE GENOMIC DNA]</scope>
    <source>
        <strain evidence="5 6">M0104</strain>
    </source>
</reference>
<evidence type="ECO:0000256" key="3">
    <source>
        <dbReference type="ARBA" id="ARBA00023163"/>
    </source>
</evidence>
<dbReference type="PANTHER" id="PTHR43537">
    <property type="entry name" value="TRANSCRIPTIONAL REGULATOR, GNTR FAMILY"/>
    <property type="match status" value="1"/>
</dbReference>
<protein>
    <submittedName>
        <fullName evidence="5">GntR family transcriptional regulator</fullName>
    </submittedName>
</protein>
<organism evidence="5 6">
    <name type="scientific">Teichococcus coralli</name>
    <dbReference type="NCBI Taxonomy" id="2545983"/>
    <lineage>
        <taxon>Bacteria</taxon>
        <taxon>Pseudomonadati</taxon>
        <taxon>Pseudomonadota</taxon>
        <taxon>Alphaproteobacteria</taxon>
        <taxon>Acetobacterales</taxon>
        <taxon>Roseomonadaceae</taxon>
        <taxon>Roseomonas</taxon>
    </lineage>
</organism>
<dbReference type="Pfam" id="PF07729">
    <property type="entry name" value="FCD"/>
    <property type="match status" value="1"/>
</dbReference>
<dbReference type="InterPro" id="IPR000524">
    <property type="entry name" value="Tscrpt_reg_HTH_GntR"/>
</dbReference>
<evidence type="ECO:0000313" key="5">
    <source>
        <dbReference type="EMBL" id="MXP64246.1"/>
    </source>
</evidence>
<dbReference type="EMBL" id="SNVJ01000010">
    <property type="protein sequence ID" value="MXP64246.1"/>
    <property type="molecule type" value="Genomic_DNA"/>
</dbReference>
<dbReference type="Gene3D" id="1.10.10.10">
    <property type="entry name" value="Winged helix-like DNA-binding domain superfamily/Winged helix DNA-binding domain"/>
    <property type="match status" value="1"/>
</dbReference>
<dbReference type="Proteomes" id="UP000460715">
    <property type="component" value="Unassembled WGS sequence"/>
</dbReference>
<keyword evidence="2" id="KW-0238">DNA-binding</keyword>
<dbReference type="InterPro" id="IPR011711">
    <property type="entry name" value="GntR_C"/>
</dbReference>
<dbReference type="SMART" id="SM00345">
    <property type="entry name" value="HTH_GNTR"/>
    <property type="match status" value="1"/>
</dbReference>
<dbReference type="AlphaFoldDB" id="A0A845BDP8"/>
<dbReference type="PANTHER" id="PTHR43537:SF51">
    <property type="entry name" value="HTH-TYPE TRANSCRIPTIONAL REGULATOR LGOR-RELATED"/>
    <property type="match status" value="1"/>
</dbReference>
<dbReference type="Gene3D" id="1.20.120.530">
    <property type="entry name" value="GntR ligand-binding domain-like"/>
    <property type="match status" value="1"/>
</dbReference>
<dbReference type="SMART" id="SM00895">
    <property type="entry name" value="FCD"/>
    <property type="match status" value="1"/>
</dbReference>